<evidence type="ECO:0000313" key="11">
    <source>
        <dbReference type="Proteomes" id="UP000242875"/>
    </source>
</evidence>
<evidence type="ECO:0000259" key="9">
    <source>
        <dbReference type="PROSITE" id="PS50850"/>
    </source>
</evidence>
<dbReference type="InterPro" id="IPR005828">
    <property type="entry name" value="MFS_sugar_transport-like"/>
</dbReference>
<dbReference type="PANTHER" id="PTHR48022">
    <property type="entry name" value="PLASTIDIC GLUCOSE TRANSPORTER 4"/>
    <property type="match status" value="1"/>
</dbReference>
<dbReference type="Proteomes" id="UP000242875">
    <property type="component" value="Unassembled WGS sequence"/>
</dbReference>
<dbReference type="InterPro" id="IPR020846">
    <property type="entry name" value="MFS_dom"/>
</dbReference>
<evidence type="ECO:0000256" key="4">
    <source>
        <dbReference type="ARBA" id="ARBA00022692"/>
    </source>
</evidence>
<evidence type="ECO:0000256" key="6">
    <source>
        <dbReference type="ARBA" id="ARBA00023136"/>
    </source>
</evidence>
<comment type="subcellular location">
    <subcellularLocation>
        <location evidence="1">Membrane</location>
        <topology evidence="1">Multi-pass membrane protein</topology>
    </subcellularLocation>
</comment>
<dbReference type="AlphaFoldDB" id="A0A261Y0J3"/>
<dbReference type="EMBL" id="MVBO01000054">
    <property type="protein sequence ID" value="OZJ04088.1"/>
    <property type="molecule type" value="Genomic_DNA"/>
</dbReference>
<keyword evidence="3 7" id="KW-0813">Transport</keyword>
<dbReference type="PANTHER" id="PTHR48022:SF24">
    <property type="entry name" value="HEXOSE TRANSPORTER PROTEIN (AFU_ORTHOLOGUE AFUA_8G04480)"/>
    <property type="match status" value="1"/>
</dbReference>
<evidence type="ECO:0000256" key="8">
    <source>
        <dbReference type="SAM" id="Phobius"/>
    </source>
</evidence>
<dbReference type="GO" id="GO:0005351">
    <property type="term" value="F:carbohydrate:proton symporter activity"/>
    <property type="evidence" value="ECO:0007669"/>
    <property type="project" value="TreeGrafter"/>
</dbReference>
<comment type="similarity">
    <text evidence="2 7">Belongs to the major facilitator superfamily. Sugar transporter (TC 2.A.1.1) family.</text>
</comment>
<feature type="transmembrane region" description="Helical" evidence="8">
    <location>
        <begin position="95"/>
        <end position="117"/>
    </location>
</feature>
<dbReference type="GO" id="GO:0016020">
    <property type="term" value="C:membrane"/>
    <property type="evidence" value="ECO:0007669"/>
    <property type="project" value="UniProtKB-SubCell"/>
</dbReference>
<dbReference type="NCBIfam" id="TIGR00879">
    <property type="entry name" value="SP"/>
    <property type="match status" value="1"/>
</dbReference>
<dbReference type="InterPro" id="IPR003663">
    <property type="entry name" value="Sugar/inositol_transpt"/>
</dbReference>
<keyword evidence="5 8" id="KW-1133">Transmembrane helix</keyword>
<gene>
    <name evidence="10" type="ORF">BZG36_03393</name>
</gene>
<comment type="caution">
    <text evidence="10">The sequence shown here is derived from an EMBL/GenBank/DDBJ whole genome shotgun (WGS) entry which is preliminary data.</text>
</comment>
<keyword evidence="11" id="KW-1185">Reference proteome</keyword>
<evidence type="ECO:0000256" key="3">
    <source>
        <dbReference type="ARBA" id="ARBA00022448"/>
    </source>
</evidence>
<feature type="transmembrane region" description="Helical" evidence="8">
    <location>
        <begin position="50"/>
        <end position="69"/>
    </location>
</feature>
<dbReference type="InterPro" id="IPR036259">
    <property type="entry name" value="MFS_trans_sf"/>
</dbReference>
<feature type="transmembrane region" description="Helical" evidence="8">
    <location>
        <begin position="407"/>
        <end position="431"/>
    </location>
</feature>
<feature type="transmembrane region" description="Helical" evidence="8">
    <location>
        <begin position="182"/>
        <end position="202"/>
    </location>
</feature>
<feature type="transmembrane region" description="Helical" evidence="8">
    <location>
        <begin position="306"/>
        <end position="328"/>
    </location>
</feature>
<dbReference type="PROSITE" id="PS50850">
    <property type="entry name" value="MFS"/>
    <property type="match status" value="1"/>
</dbReference>
<reference evidence="10 11" key="1">
    <citation type="journal article" date="2017" name="Mycologia">
        <title>Bifiguratus adelaidae, gen. et sp. nov., a new member of Mucoromycotina in endophytic and soil-dwelling habitats.</title>
        <authorList>
            <person name="Torres-Cruz T.J."/>
            <person name="Billingsley Tobias T.L."/>
            <person name="Almatruk M."/>
            <person name="Hesse C."/>
            <person name="Kuske C.R."/>
            <person name="Desiro A."/>
            <person name="Benucci G.M."/>
            <person name="Bonito G."/>
            <person name="Stajich J.E."/>
            <person name="Dunlap C."/>
            <person name="Arnold A.E."/>
            <person name="Porras-Alfaro A."/>
        </authorList>
    </citation>
    <scope>NUCLEOTIDE SEQUENCE [LARGE SCALE GENOMIC DNA]</scope>
    <source>
        <strain evidence="10 11">AZ0501</strain>
    </source>
</reference>
<evidence type="ECO:0000313" key="10">
    <source>
        <dbReference type="EMBL" id="OZJ04088.1"/>
    </source>
</evidence>
<proteinExistence type="inferred from homology"/>
<feature type="transmembrane region" description="Helical" evidence="8">
    <location>
        <begin position="124"/>
        <end position="142"/>
    </location>
</feature>
<feature type="transmembrane region" description="Helical" evidence="8">
    <location>
        <begin position="214"/>
        <end position="237"/>
    </location>
</feature>
<name>A0A261Y0J3_9FUNG</name>
<accession>A0A261Y0J3</accession>
<keyword evidence="4 8" id="KW-0812">Transmembrane</keyword>
<evidence type="ECO:0000256" key="2">
    <source>
        <dbReference type="ARBA" id="ARBA00010992"/>
    </source>
</evidence>
<dbReference type="InterPro" id="IPR050360">
    <property type="entry name" value="MFS_Sugar_Transporters"/>
</dbReference>
<organism evidence="10 11">
    <name type="scientific">Bifiguratus adelaidae</name>
    <dbReference type="NCBI Taxonomy" id="1938954"/>
    <lineage>
        <taxon>Eukaryota</taxon>
        <taxon>Fungi</taxon>
        <taxon>Fungi incertae sedis</taxon>
        <taxon>Mucoromycota</taxon>
        <taxon>Mucoromycotina</taxon>
        <taxon>Endogonomycetes</taxon>
        <taxon>Endogonales</taxon>
        <taxon>Endogonales incertae sedis</taxon>
        <taxon>Bifiguratus</taxon>
    </lineage>
</organism>
<evidence type="ECO:0000256" key="5">
    <source>
        <dbReference type="ARBA" id="ARBA00022989"/>
    </source>
</evidence>
<feature type="transmembrane region" description="Helical" evidence="8">
    <location>
        <begin position="148"/>
        <end position="170"/>
    </location>
</feature>
<dbReference type="FunFam" id="1.20.1250.20:FF:000117">
    <property type="entry name" value="MFS hexose transporter"/>
    <property type="match status" value="1"/>
</dbReference>
<feature type="transmembrane region" description="Helical" evidence="8">
    <location>
        <begin position="340"/>
        <end position="361"/>
    </location>
</feature>
<dbReference type="Pfam" id="PF00083">
    <property type="entry name" value="Sugar_tr"/>
    <property type="match status" value="1"/>
</dbReference>
<sequence>MDTEARETVYMDPVVEKQNEVDEKMSDPRKLTLEDVLPANAAPWYKTRHLLLLNLSMIVCFLSSTTNGYDGSLLNGLQAMTQWEDYFNHPTGGPLGALVNGVIFGQIIAFPVTPWICDHMGRRFPIFFGSLLLVIGAILQAASQDFAMFLVSRMIIGFGGLIAVIPSPMLVSEIAYPTHRHILTAIYNTLWYLGALVAAAITLRTSFMPASTSWAWRIPSLMQGFFPLLQVIFIYFLPESPRYLVYKGKVEEARRTLLKHHAGGAEQSALVDFEMNEIMAAIEAEKAQKSTSYLEFFKTKGNRHRLFLVCMIPAMMQLSGNGLVSYYLSQVLDSIGITDATIQLQINLGLTVYNLVVSFAAASTVERFGRRGLFLFSTVGMLTSFIIWTILSALNQQQGFVPALGNGVLAMIFLFYLCYNAGMNAVPYLYLTEVLSYSLRAKGINIMQIVATIALIYNGFVNTIAMSDISWRYYIVYICIIAVEVVAVYFFFPETKGRTLEEVALVLDGKNDPKIQELVKEEEA</sequence>
<dbReference type="SUPFAM" id="SSF103473">
    <property type="entry name" value="MFS general substrate transporter"/>
    <property type="match status" value="1"/>
</dbReference>
<feature type="transmembrane region" description="Helical" evidence="8">
    <location>
        <begin position="471"/>
        <end position="492"/>
    </location>
</feature>
<feature type="transmembrane region" description="Helical" evidence="8">
    <location>
        <begin position="443"/>
        <end position="465"/>
    </location>
</feature>
<protein>
    <recommendedName>
        <fullName evidence="9">Major facilitator superfamily (MFS) profile domain-containing protein</fullName>
    </recommendedName>
</protein>
<evidence type="ECO:0000256" key="7">
    <source>
        <dbReference type="RuleBase" id="RU003346"/>
    </source>
</evidence>
<dbReference type="Gene3D" id="1.20.1250.20">
    <property type="entry name" value="MFS general substrate transporter like domains"/>
    <property type="match status" value="1"/>
</dbReference>
<keyword evidence="6 8" id="KW-0472">Membrane</keyword>
<feature type="domain" description="Major facilitator superfamily (MFS) profile" evidence="9">
    <location>
        <begin position="56"/>
        <end position="496"/>
    </location>
</feature>
<feature type="transmembrane region" description="Helical" evidence="8">
    <location>
        <begin position="373"/>
        <end position="395"/>
    </location>
</feature>
<dbReference type="OrthoDB" id="6133115at2759"/>
<evidence type="ECO:0000256" key="1">
    <source>
        <dbReference type="ARBA" id="ARBA00004141"/>
    </source>
</evidence>